<keyword evidence="2" id="KW-0560">Oxidoreductase</keyword>
<feature type="non-terminal residue" evidence="3">
    <location>
        <position position="255"/>
    </location>
</feature>
<dbReference type="InterPro" id="IPR036291">
    <property type="entry name" value="NAD(P)-bd_dom_sf"/>
</dbReference>
<evidence type="ECO:0000256" key="2">
    <source>
        <dbReference type="ARBA" id="ARBA00023002"/>
    </source>
</evidence>
<dbReference type="PANTHER" id="PTHR43115">
    <property type="entry name" value="DEHYDROGENASE/REDUCTASE SDR FAMILY MEMBER 11"/>
    <property type="match status" value="1"/>
</dbReference>
<evidence type="ECO:0000256" key="1">
    <source>
        <dbReference type="ARBA" id="ARBA00006484"/>
    </source>
</evidence>
<dbReference type="AlphaFoldDB" id="A0A034WJ72"/>
<comment type="similarity">
    <text evidence="1">Belongs to the short-chain dehydrogenases/reductases (SDR) family.</text>
</comment>
<dbReference type="SUPFAM" id="SSF51735">
    <property type="entry name" value="NAD(P)-binding Rossmann-fold domains"/>
    <property type="match status" value="1"/>
</dbReference>
<dbReference type="PRINTS" id="PR00081">
    <property type="entry name" value="GDHRDH"/>
</dbReference>
<name>A0A034WJ72_BACDO</name>
<reference evidence="3" key="1">
    <citation type="journal article" date="2014" name="BMC Genomics">
        <title>Characterizing the developmental transcriptome of the oriental fruit fly, Bactrocera dorsalis (Diptera: Tephritidae) through comparative genomic analysis with Drosophila melanogaster utilizing modENCODE datasets.</title>
        <authorList>
            <person name="Geib S.M."/>
            <person name="Calla B."/>
            <person name="Hall B."/>
            <person name="Hou S."/>
            <person name="Manoukis N.C."/>
        </authorList>
    </citation>
    <scope>NUCLEOTIDE SEQUENCE</scope>
    <source>
        <strain evidence="3">Punador</strain>
    </source>
</reference>
<gene>
    <name evidence="3" type="primary">DHR11</name>
</gene>
<feature type="non-terminal residue" evidence="3">
    <location>
        <position position="1"/>
    </location>
</feature>
<dbReference type="EMBL" id="GAKP01004258">
    <property type="protein sequence ID" value="JAC54694.1"/>
    <property type="molecule type" value="Transcribed_RNA"/>
</dbReference>
<accession>A0A034WJ72</accession>
<dbReference type="PANTHER" id="PTHR43115:SF4">
    <property type="entry name" value="DEHYDROGENASE_REDUCTASE SDR FAMILY MEMBER 11"/>
    <property type="match status" value="1"/>
</dbReference>
<organism evidence="3">
    <name type="scientific">Bactrocera dorsalis</name>
    <name type="common">Oriental fruit fly</name>
    <name type="synonym">Dacus dorsalis</name>
    <dbReference type="NCBI Taxonomy" id="27457"/>
    <lineage>
        <taxon>Eukaryota</taxon>
        <taxon>Metazoa</taxon>
        <taxon>Ecdysozoa</taxon>
        <taxon>Arthropoda</taxon>
        <taxon>Hexapoda</taxon>
        <taxon>Insecta</taxon>
        <taxon>Pterygota</taxon>
        <taxon>Neoptera</taxon>
        <taxon>Endopterygota</taxon>
        <taxon>Diptera</taxon>
        <taxon>Brachycera</taxon>
        <taxon>Muscomorpha</taxon>
        <taxon>Tephritoidea</taxon>
        <taxon>Tephritidae</taxon>
        <taxon>Bactrocera</taxon>
        <taxon>Bactrocera</taxon>
    </lineage>
</organism>
<protein>
    <submittedName>
        <fullName evidence="3">Dehydrogenase/reductase SDR family member 11</fullName>
    </submittedName>
</protein>
<sequence length="255" mass="28394">LAGLSHFYYSNTVVKTFLRNLKNETMERWENQVAVITGASSGIGGAIAKYLANNKMVTVNLDMNIEGYQAQLAELSPDLVKRMHCIKCNVREEFEIKAAFIEIEKNFGPVSVMVNNVGMMTKTKLLTENNSEDMVKMLETNVLAAIYCTREAFRSMKANGIDGHVFLMNCVCGHKVPLMPNNVMSLYPPTKFAITALTEMYRQEFWDQKTKVKITSISPGITTTAIAKDVDVPPHTAALKPNDVADALIYCLQTP</sequence>
<dbReference type="OrthoDB" id="7948897at2759"/>
<dbReference type="InterPro" id="IPR002347">
    <property type="entry name" value="SDR_fam"/>
</dbReference>
<evidence type="ECO:0000313" key="3">
    <source>
        <dbReference type="EMBL" id="JAC54694.1"/>
    </source>
</evidence>
<dbReference type="GO" id="GO:0016491">
    <property type="term" value="F:oxidoreductase activity"/>
    <property type="evidence" value="ECO:0007669"/>
    <property type="project" value="UniProtKB-KW"/>
</dbReference>
<proteinExistence type="inferred from homology"/>
<dbReference type="Gene3D" id="3.40.50.720">
    <property type="entry name" value="NAD(P)-binding Rossmann-like Domain"/>
    <property type="match status" value="1"/>
</dbReference>
<dbReference type="Pfam" id="PF00106">
    <property type="entry name" value="adh_short"/>
    <property type="match status" value="1"/>
</dbReference>